<accession>A0ABX0EVR1</accession>
<evidence type="ECO:0000313" key="3">
    <source>
        <dbReference type="Proteomes" id="UP001318301"/>
    </source>
</evidence>
<dbReference type="PROSITE" id="PS50126">
    <property type="entry name" value="S1"/>
    <property type="match status" value="1"/>
</dbReference>
<feature type="domain" description="S1 motif" evidence="1">
    <location>
        <begin position="13"/>
        <end position="85"/>
    </location>
</feature>
<dbReference type="PANTHER" id="PTHR32387:SF0">
    <property type="entry name" value="PROTEIN NO VEIN"/>
    <property type="match status" value="1"/>
</dbReference>
<dbReference type="Gene3D" id="3.30.565.10">
    <property type="entry name" value="Histidine kinase-like ATPase, C-terminal domain"/>
    <property type="match status" value="1"/>
</dbReference>
<evidence type="ECO:0000313" key="2">
    <source>
        <dbReference type="EMBL" id="NGZ44664.1"/>
    </source>
</evidence>
<dbReference type="SMART" id="SM00316">
    <property type="entry name" value="S1"/>
    <property type="match status" value="1"/>
</dbReference>
<dbReference type="EMBL" id="SEWW01000005">
    <property type="protein sequence ID" value="NGZ44664.1"/>
    <property type="molecule type" value="Genomic_DNA"/>
</dbReference>
<sequence length="1686" mass="196592">MNWEELLSKVSIESILELRVKSKDNQTKNVFFDFYGFEAILPLDEIANEYGLKHSLFHTIKVGELINLVLINIDRANQRFIFSTRVFRTALNDILSFTKCKLIVEKNKEDHLGIPPKFIIQHRNQLDRLRGDLSSNELTFLYELIQNAVDHSNRNFDYSVSITFEVFNNYLLVKHNGALFTENNFESITGILYGEQQQESDKGRIGYKGIGFKSVFRFTENAYIRSGNFSFRFSKSESGKEKPWEVLPIFQIEKEMVDKIPQFDFFNSPVAFAFEFNNEKNKNDVIKYLNLLSQNPYLLIFLENLSQIKIKAPSVSYTENGLNVFLSPLDIVFRKDLNGIGKFKSIELLVNNTLHSEWLTYTKNDIVIQDEDVINELLDETETAVPTKMRTFRSPQITIALPKSTISEDVINLFAYLPLSNTKFKLPFLVNADFIPDLNRTDIIHNLKYNREVLRLLAVTIQEFAQELAFDNDLENLNRLLPDFKLEYTNAAKIIVESLFKLLPNTSLVIGQDSIKLSNIIIDRTGILSNFGKSDFEYLIANDNYPVNHLGEYVSIEKLIEGLNSDAIFNFSKLKKLVGLNHFENWLKNDVNNLNFIEYLNRFDQLDSFKEEAIFLSEDFNLYQGNELYFDLDVDSNSLKWLDFDKVLNSTISNELTDILLPLKKYVPIDFINEVICGEKKKYIIQGLLSGIIQFEEFYSFLSKYSNHPSFPSQNVKDFPLKTNQGVLNNWINPIYFNSNSLKILLSSKSLPPGSFFLLEENWNNSNSYILGKLLGTQEFSEIEPFNFTQSVIVSNYERIIEFYLTEPLPTVTTSAAFWYFILASFENLSSIQIDSIKSEIKQIPIFSKAKKYDSIRNLYLSSEYTDNESLERLILQFPNSNISFVSGDYLKFPAIDKIKIKKLFKQLDVKDDSADFLKHTLIPNLNLLDDDMWLPLTRLIYENRDNDEIITDLLDNSDFKLKTKEGNYKQIKDCFIGTPYIVDLSIQNYLDIIKIENQVSEDYTINYFDSWRRLFNEKLKIPQLNIESEIITLKLKSVVENLDFWKDSSNSVLLFKELFRVYKTGNLSLQGSNLNYIRNIPLLTKGGMSDCALPNSLHFSSIYKPVFDFESLFGLESGISFLSDEYQIEGEEAQLLFFEQIGVSQSFENQRLDFFLKQIPTLDGQFKPANQLFKFEFVKIVGPSNVSKVDFSKIIYEGKTLEEFLGFKTQLNVLSILNYISEKRPPRKEFKELINQFNQVYNPNNYNDKSHLNNFIRSGSLLSTAKTYNLVMDLYTIDESIDSGIKESEYILDTLFNTQDRESNANKLKYINRFNIERLKLEDFNPQFEDQKDDFDFTRRVNERLVFLAFEIDNEKYLEIEEEFKEKFQEWKIRKCRKISLKYPATDSKIIKDDNRNFIIQDTKTIFYIGEWSELRNYILVEWLQKQILDVKKQLQFLQDMLLNSPIDIIADFESKGKIVPVELKKRFIFNRQILQPIQTNEEIPVEELNNQVAGEISQIAEDSSKKEIKEIVDIIPDITAEDEEFILSIINFNYKKDGQIDANTTAKIKTLMEIRANYLLEDISDEGRFLKAGDDEVLVRSAQNGLLYFDLYSWDRLSEPNVQLALYTNGVVKFYNSQDDLILYTKPLNKFGVLRMPEDYVLEDYNLDKKTYDKGKWHFVLIVNENTTAAKIYNDVMNLEDYNF</sequence>
<dbReference type="InterPro" id="IPR052957">
    <property type="entry name" value="Auxin_embryo_med"/>
</dbReference>
<dbReference type="SUPFAM" id="SSF55874">
    <property type="entry name" value="ATPase domain of HSP90 chaperone/DNA topoisomerase II/histidine kinase"/>
    <property type="match status" value="1"/>
</dbReference>
<keyword evidence="3" id="KW-1185">Reference proteome</keyword>
<dbReference type="PANTHER" id="PTHR32387">
    <property type="entry name" value="WU:FJ29H11"/>
    <property type="match status" value="1"/>
</dbReference>
<reference evidence="2 3" key="1">
    <citation type="submission" date="2019-02" db="EMBL/GenBank/DDBJ databases">
        <title>Genome of a new Bacteroidetes strain.</title>
        <authorList>
            <person name="Pitt A."/>
        </authorList>
    </citation>
    <scope>NUCLEOTIDE SEQUENCE [LARGE SCALE GENOMIC DNA]</scope>
    <source>
        <strain evidence="2 3">50C-KIRBA</strain>
    </source>
</reference>
<dbReference type="InterPro" id="IPR003029">
    <property type="entry name" value="S1_domain"/>
</dbReference>
<dbReference type="InterPro" id="IPR036890">
    <property type="entry name" value="HATPase_C_sf"/>
</dbReference>
<organism evidence="2 3">
    <name type="scientific">Aquirufa beregesia</name>
    <dbReference type="NCBI Taxonomy" id="2516556"/>
    <lineage>
        <taxon>Bacteria</taxon>
        <taxon>Pseudomonadati</taxon>
        <taxon>Bacteroidota</taxon>
        <taxon>Cytophagia</taxon>
        <taxon>Cytophagales</taxon>
        <taxon>Flectobacillaceae</taxon>
        <taxon>Aquirufa</taxon>
    </lineage>
</organism>
<dbReference type="RefSeq" id="WP_166231364.1">
    <property type="nucleotide sequence ID" value="NZ_SEWW01000005.1"/>
</dbReference>
<dbReference type="NCBIfam" id="NF047352">
    <property type="entry name" value="P_loop_sacsin"/>
    <property type="match status" value="1"/>
</dbReference>
<dbReference type="Proteomes" id="UP001318301">
    <property type="component" value="Unassembled WGS sequence"/>
</dbReference>
<comment type="caution">
    <text evidence="2">The sequence shown here is derived from an EMBL/GenBank/DDBJ whole genome shotgun (WGS) entry which is preliminary data.</text>
</comment>
<proteinExistence type="predicted"/>
<evidence type="ECO:0000259" key="1">
    <source>
        <dbReference type="PROSITE" id="PS50126"/>
    </source>
</evidence>
<name>A0ABX0EVR1_9BACT</name>
<gene>
    <name evidence="2" type="ORF">EWU23_09255</name>
</gene>
<protein>
    <recommendedName>
        <fullName evidence="1">S1 motif domain-containing protein</fullName>
    </recommendedName>
</protein>